<dbReference type="Proteomes" id="UP001449657">
    <property type="component" value="Chromosome"/>
</dbReference>
<dbReference type="EMBL" id="CP150096">
    <property type="protein sequence ID" value="WZN47986.1"/>
    <property type="molecule type" value="Genomic_DNA"/>
</dbReference>
<accession>A0ABZ2Z6W3</accession>
<dbReference type="InterPro" id="IPR025698">
    <property type="entry name" value="2TM_dom"/>
</dbReference>
<proteinExistence type="predicted"/>
<keyword evidence="1" id="KW-1133">Transmembrane helix</keyword>
<evidence type="ECO:0000256" key="1">
    <source>
        <dbReference type="SAM" id="Phobius"/>
    </source>
</evidence>
<keyword evidence="1" id="KW-0812">Transmembrane</keyword>
<sequence length="95" mass="11494">MDYQQKQDKRLWRIAKARAAFRVHGTVYLFINGFLWLIWFLTSPDTNGTPWPAWPMATWGLLLAFNYYFAFEVDPFRDTLREYEKLQQEKELRGL</sequence>
<evidence type="ECO:0000259" key="2">
    <source>
        <dbReference type="Pfam" id="PF13239"/>
    </source>
</evidence>
<protein>
    <submittedName>
        <fullName evidence="3">2TM domain-containing protein</fullName>
    </submittedName>
</protein>
<reference evidence="3 4" key="1">
    <citation type="submission" date="2024-03" db="EMBL/GenBank/DDBJ databases">
        <title>Chitinophaga caseinilytica sp. nov., a casein hydrolysing bacterium isolated from forest soil.</title>
        <authorList>
            <person name="Lee D.S."/>
            <person name="Han D.M."/>
            <person name="Baek J.H."/>
            <person name="Choi D.G."/>
            <person name="Jeon J.H."/>
            <person name="Jeon C.O."/>
        </authorList>
    </citation>
    <scope>NUCLEOTIDE SEQUENCE [LARGE SCALE GENOMIC DNA]</scope>
    <source>
        <strain evidence="3 4">KACC 19118</strain>
    </source>
</reference>
<name>A0ABZ2Z6W3_9BACT</name>
<gene>
    <name evidence="3" type="ORF">WJU22_07335</name>
</gene>
<evidence type="ECO:0000313" key="4">
    <source>
        <dbReference type="Proteomes" id="UP001449657"/>
    </source>
</evidence>
<feature type="transmembrane region" description="Helical" evidence="1">
    <location>
        <begin position="21"/>
        <end position="41"/>
    </location>
</feature>
<keyword evidence="4" id="KW-1185">Reference proteome</keyword>
<organism evidence="3 4">
    <name type="scientific">Chitinophaga caseinilytica</name>
    <dbReference type="NCBI Taxonomy" id="2267521"/>
    <lineage>
        <taxon>Bacteria</taxon>
        <taxon>Pseudomonadati</taxon>
        <taxon>Bacteroidota</taxon>
        <taxon>Chitinophagia</taxon>
        <taxon>Chitinophagales</taxon>
        <taxon>Chitinophagaceae</taxon>
        <taxon>Chitinophaga</taxon>
    </lineage>
</organism>
<evidence type="ECO:0000313" key="3">
    <source>
        <dbReference type="EMBL" id="WZN47986.1"/>
    </source>
</evidence>
<feature type="transmembrane region" description="Helical" evidence="1">
    <location>
        <begin position="53"/>
        <end position="71"/>
    </location>
</feature>
<dbReference type="Pfam" id="PF13239">
    <property type="entry name" value="2TM"/>
    <property type="match status" value="1"/>
</dbReference>
<dbReference type="RefSeq" id="WP_341842592.1">
    <property type="nucleotide sequence ID" value="NZ_CP149792.1"/>
</dbReference>
<feature type="domain" description="2TM" evidence="2">
    <location>
        <begin position="16"/>
        <end position="92"/>
    </location>
</feature>
<keyword evidence="1" id="KW-0472">Membrane</keyword>